<keyword evidence="8" id="KW-0863">Zinc-finger</keyword>
<reference evidence="23 24" key="1">
    <citation type="submission" date="2020-08" db="EMBL/GenBank/DDBJ databases">
        <authorList>
            <person name="Hejnol A."/>
        </authorList>
    </citation>
    <scope>NUCLEOTIDE SEQUENCE [LARGE SCALE GENOMIC DNA]</scope>
</reference>
<feature type="transmembrane region" description="Helical" evidence="21">
    <location>
        <begin position="640"/>
        <end position="669"/>
    </location>
</feature>
<feature type="transmembrane region" description="Helical" evidence="21">
    <location>
        <begin position="343"/>
        <end position="366"/>
    </location>
</feature>
<evidence type="ECO:0000256" key="2">
    <source>
        <dbReference type="ARBA" id="ARBA00004477"/>
    </source>
</evidence>
<evidence type="ECO:0000256" key="13">
    <source>
        <dbReference type="ARBA" id="ARBA00022989"/>
    </source>
</evidence>
<keyword evidence="13 21" id="KW-1133">Transmembrane helix</keyword>
<keyword evidence="11" id="KW-0862">Zinc</keyword>
<feature type="transmembrane region" description="Helical" evidence="21">
    <location>
        <begin position="819"/>
        <end position="842"/>
    </location>
</feature>
<feature type="transmembrane region" description="Helical" evidence="21">
    <location>
        <begin position="94"/>
        <end position="113"/>
    </location>
</feature>
<feature type="compositionally biased region" description="Low complexity" evidence="20">
    <location>
        <begin position="197"/>
        <end position="226"/>
    </location>
</feature>
<keyword evidence="6 21" id="KW-0812">Transmembrane</keyword>
<feature type="transmembrane region" description="Helical" evidence="21">
    <location>
        <begin position="862"/>
        <end position="879"/>
    </location>
</feature>
<evidence type="ECO:0000256" key="4">
    <source>
        <dbReference type="ARBA" id="ARBA00012483"/>
    </source>
</evidence>
<evidence type="ECO:0000256" key="9">
    <source>
        <dbReference type="ARBA" id="ARBA00022786"/>
    </source>
</evidence>
<feature type="transmembrane region" description="Helical" evidence="21">
    <location>
        <begin position="776"/>
        <end position="798"/>
    </location>
</feature>
<evidence type="ECO:0000256" key="6">
    <source>
        <dbReference type="ARBA" id="ARBA00022692"/>
    </source>
</evidence>
<dbReference type="SMART" id="SM00744">
    <property type="entry name" value="RINGv"/>
    <property type="match status" value="1"/>
</dbReference>
<evidence type="ECO:0000256" key="10">
    <source>
        <dbReference type="ARBA" id="ARBA00022824"/>
    </source>
</evidence>
<feature type="transmembrane region" description="Helical" evidence="21">
    <location>
        <begin position="452"/>
        <end position="474"/>
    </location>
</feature>
<dbReference type="EMBL" id="CAJFCJ010000001">
    <property type="protein sequence ID" value="CAD5111194.1"/>
    <property type="molecule type" value="Genomic_DNA"/>
</dbReference>
<evidence type="ECO:0000256" key="3">
    <source>
        <dbReference type="ARBA" id="ARBA00004906"/>
    </source>
</evidence>
<keyword evidence="10" id="KW-0256">Endoplasmic reticulum</keyword>
<dbReference type="InterPro" id="IPR011016">
    <property type="entry name" value="Znf_RING-CH"/>
</dbReference>
<dbReference type="FunFam" id="3.30.40.10:FF:000096">
    <property type="entry name" value="E3 ubiquitin-protein ligase MARCH6"/>
    <property type="match status" value="1"/>
</dbReference>
<feature type="transmembrane region" description="Helical" evidence="21">
    <location>
        <begin position="394"/>
        <end position="414"/>
    </location>
</feature>
<comment type="caution">
    <text evidence="23">The sequence shown here is derived from an EMBL/GenBank/DDBJ whole genome shotgun (WGS) entry which is preliminary data.</text>
</comment>
<feature type="compositionally biased region" description="Acidic residues" evidence="20">
    <location>
        <begin position="565"/>
        <end position="600"/>
    </location>
</feature>
<evidence type="ECO:0000256" key="17">
    <source>
        <dbReference type="ARBA" id="ARBA00069012"/>
    </source>
</evidence>
<proteinExistence type="predicted"/>
<comment type="catalytic activity">
    <reaction evidence="1">
        <text>S-ubiquitinyl-[E2 ubiquitin-conjugating enzyme]-L-cysteine + [acceptor protein]-L-lysine = [E2 ubiquitin-conjugating enzyme]-L-cysteine + N(6)-ubiquitinyl-[acceptor protein]-L-lysine.</text>
        <dbReference type="EC" id="2.3.2.27"/>
    </reaction>
</comment>
<feature type="transmembrane region" description="Helical" evidence="21">
    <location>
        <begin position="494"/>
        <end position="512"/>
    </location>
</feature>
<dbReference type="GO" id="GO:0061630">
    <property type="term" value="F:ubiquitin protein ligase activity"/>
    <property type="evidence" value="ECO:0007669"/>
    <property type="project" value="UniProtKB-EC"/>
</dbReference>
<dbReference type="SUPFAM" id="SSF57850">
    <property type="entry name" value="RING/U-box"/>
    <property type="match status" value="1"/>
</dbReference>
<sequence>MEEELTGEHICRVCRSEGLPERPLYHPCVCTGSIKYVHQECLVQWLRYSKKEYCELCKHKFAFKPIYAADMPGRLPAADILSGLAKSVLRAVKYWLHYTLVAIAWLGIVPLTACRIYRCLFSGSLTALLTLPLDIMSTNNIISDIFNGCFVVMCTLCAFISLVWLREQILNGAGPDWLEHDFLQGANFMNINNNRQQDQPQANAQQDAVNPNNVNNPQPQQRQQQENADDGWNPIDWDRAADELTWERLLGLDGSLVFIEHVFWVVSLNTLFIVLFAILPYHFGQIATELLGLKPLTFLAQFEGVLTTVLGYVVTAAIFVIVHTVSTILGLQKLKRIVGVSYIVVKVSLLVVVEIGIFPLVCGWWLDICSLPLFNASLSDRKMSVRTAPGTAMFIHWLVGMLYVFYLASFILLLREMLRPGVLWFLRNLNDPDFNPIHEMMQLPVFRHVRRFLASLVIFGTTVLVMLHLPTLFIKKFLPSFLPYHVTVSADAPLSELSLELLLLQVVLPALLEHGYMRQWLKTAIKSWCIGVANMLDLRSYLLGDIPLEDDVDGQDDEHALLHPEEEEEEEVEDEEEAEEGDEVDEETEDEEEEEAEDRNEEAAPAAGEGLGAEHQALLHMAGPTGFQPYRRPKFFAVRLILLVLILATTLFVVSSVSLVVPVAVGRFILDRVLSELSITGTTKIHELYTAACGAYACWLVTRTLTVLYKWIPKGWKAIFKEVFNWLIFGFRLSIIGFLFIIVIPFMLGVLFETVIAIPLRVPLDQSPILFLWQDWALGVLHTKIICAVTMLGPNNWWLKRNLERAYNDGLRRLSLKFYFFELFLPSASILGLALSIPYVVGHSIAPAMFGLDHPTTILVERRIYPLSLAVLLFCRAAVMQVKQFKKLYEHIKNDKYLVGQRLVNYERRTD</sequence>
<dbReference type="GO" id="GO:0005789">
    <property type="term" value="C:endoplasmic reticulum membrane"/>
    <property type="evidence" value="ECO:0007669"/>
    <property type="project" value="UniProtKB-SubCell"/>
</dbReference>
<dbReference type="PANTHER" id="PTHR13145:SF0">
    <property type="entry name" value="E3 UBIQUITIN-PROTEIN LIGASE MARCHF6"/>
    <property type="match status" value="1"/>
</dbReference>
<dbReference type="InterPro" id="IPR056521">
    <property type="entry name" value="MARCHF6-like_C"/>
</dbReference>
<keyword evidence="12" id="KW-0832">Ubl conjugation</keyword>
<evidence type="ECO:0000256" key="19">
    <source>
        <dbReference type="ARBA" id="ARBA00083917"/>
    </source>
</evidence>
<dbReference type="GO" id="GO:0008270">
    <property type="term" value="F:zinc ion binding"/>
    <property type="evidence" value="ECO:0007669"/>
    <property type="project" value="UniProtKB-KW"/>
</dbReference>
<evidence type="ECO:0000256" key="11">
    <source>
        <dbReference type="ARBA" id="ARBA00022833"/>
    </source>
</evidence>
<keyword evidence="9" id="KW-0833">Ubl conjugation pathway</keyword>
<feature type="transmembrane region" description="Helical" evidence="21">
    <location>
        <begin position="145"/>
        <end position="165"/>
    </location>
</feature>
<dbReference type="EC" id="2.3.2.27" evidence="4"/>
<organism evidence="23 24">
    <name type="scientific">Dimorphilus gyrociliatus</name>
    <dbReference type="NCBI Taxonomy" id="2664684"/>
    <lineage>
        <taxon>Eukaryota</taxon>
        <taxon>Metazoa</taxon>
        <taxon>Spiralia</taxon>
        <taxon>Lophotrochozoa</taxon>
        <taxon>Annelida</taxon>
        <taxon>Polychaeta</taxon>
        <taxon>Polychaeta incertae sedis</taxon>
        <taxon>Dinophilidae</taxon>
        <taxon>Dimorphilus</taxon>
    </lineage>
</organism>
<dbReference type="AlphaFoldDB" id="A0A7I8V6F8"/>
<feature type="transmembrane region" description="Helical" evidence="21">
    <location>
        <begin position="304"/>
        <end position="331"/>
    </location>
</feature>
<feature type="transmembrane region" description="Helical" evidence="21">
    <location>
        <begin position="262"/>
        <end position="284"/>
    </location>
</feature>
<dbReference type="GO" id="GO:0036503">
    <property type="term" value="P:ERAD pathway"/>
    <property type="evidence" value="ECO:0007669"/>
    <property type="project" value="TreeGrafter"/>
</dbReference>
<dbReference type="InterPro" id="IPR013083">
    <property type="entry name" value="Znf_RING/FYVE/PHD"/>
</dbReference>
<dbReference type="PANTHER" id="PTHR13145">
    <property type="entry name" value="SSM4 PROTEIN"/>
    <property type="match status" value="1"/>
</dbReference>
<feature type="transmembrane region" description="Helical" evidence="21">
    <location>
        <begin position="689"/>
        <end position="711"/>
    </location>
</feature>
<evidence type="ECO:0000256" key="16">
    <source>
        <dbReference type="ARBA" id="ARBA00064724"/>
    </source>
</evidence>
<keyword evidence="7" id="KW-0479">Metal-binding</keyword>
<evidence type="ECO:0000256" key="21">
    <source>
        <dbReference type="SAM" id="Phobius"/>
    </source>
</evidence>
<evidence type="ECO:0000259" key="22">
    <source>
        <dbReference type="PROSITE" id="PS51292"/>
    </source>
</evidence>
<dbReference type="CDD" id="cd16702">
    <property type="entry name" value="RING_CH-C4HC3_MARCH6"/>
    <property type="match status" value="1"/>
</dbReference>
<evidence type="ECO:0000256" key="5">
    <source>
        <dbReference type="ARBA" id="ARBA00022679"/>
    </source>
</evidence>
<dbReference type="Pfam" id="PF12906">
    <property type="entry name" value="RINGv"/>
    <property type="match status" value="1"/>
</dbReference>
<keyword evidence="5" id="KW-0808">Transferase</keyword>
<feature type="region of interest" description="Disordered" evidence="20">
    <location>
        <begin position="561"/>
        <end position="608"/>
    </location>
</feature>
<evidence type="ECO:0000256" key="12">
    <source>
        <dbReference type="ARBA" id="ARBA00022843"/>
    </source>
</evidence>
<accession>A0A7I8V6F8</accession>
<protein>
    <recommendedName>
        <fullName evidence="17">E3 ubiquitin-protein ligase MARCHF6</fullName>
        <ecNumber evidence="4">2.3.2.27</ecNumber>
    </recommendedName>
    <alternativeName>
        <fullName evidence="19">Membrane-associated RING finger protein 6</fullName>
    </alternativeName>
    <alternativeName>
        <fullName evidence="18">Membrane-associated RING-CH protein VI</fullName>
    </alternativeName>
</protein>
<dbReference type="Pfam" id="PF23113">
    <property type="entry name" value="MARCHF6_C"/>
    <property type="match status" value="1"/>
</dbReference>
<evidence type="ECO:0000256" key="20">
    <source>
        <dbReference type="SAM" id="MobiDB-lite"/>
    </source>
</evidence>
<evidence type="ECO:0000256" key="18">
    <source>
        <dbReference type="ARBA" id="ARBA00082010"/>
    </source>
</evidence>
<evidence type="ECO:0000256" key="14">
    <source>
        <dbReference type="ARBA" id="ARBA00022990"/>
    </source>
</evidence>
<feature type="region of interest" description="Disordered" evidence="20">
    <location>
        <begin position="197"/>
        <end position="234"/>
    </location>
</feature>
<comment type="subcellular location">
    <subcellularLocation>
        <location evidence="2">Endoplasmic reticulum membrane</location>
        <topology evidence="2">Multi-pass membrane protein</topology>
    </subcellularLocation>
</comment>
<evidence type="ECO:0000256" key="8">
    <source>
        <dbReference type="ARBA" id="ARBA00022771"/>
    </source>
</evidence>
<evidence type="ECO:0000256" key="1">
    <source>
        <dbReference type="ARBA" id="ARBA00000900"/>
    </source>
</evidence>
<dbReference type="Proteomes" id="UP000549394">
    <property type="component" value="Unassembled WGS sequence"/>
</dbReference>
<keyword evidence="14" id="KW-0007">Acetylation</keyword>
<name>A0A7I8V6F8_9ANNE</name>
<dbReference type="PROSITE" id="PS51292">
    <property type="entry name" value="ZF_RING_CH"/>
    <property type="match status" value="1"/>
</dbReference>
<evidence type="ECO:0000256" key="15">
    <source>
        <dbReference type="ARBA" id="ARBA00023136"/>
    </source>
</evidence>
<dbReference type="OrthoDB" id="1108038at2759"/>
<keyword evidence="15 21" id="KW-0472">Membrane</keyword>
<evidence type="ECO:0000313" key="23">
    <source>
        <dbReference type="EMBL" id="CAD5111194.1"/>
    </source>
</evidence>
<comment type="pathway">
    <text evidence="3">Protein modification; protein ubiquitination.</text>
</comment>
<feature type="domain" description="RING-CH-type" evidence="22">
    <location>
        <begin position="3"/>
        <end position="64"/>
    </location>
</feature>
<keyword evidence="24" id="KW-1185">Reference proteome</keyword>
<gene>
    <name evidence="23" type="ORF">DGYR_LOCUS518</name>
</gene>
<dbReference type="Gene3D" id="3.30.40.10">
    <property type="entry name" value="Zinc/RING finger domain, C3HC4 (zinc finger)"/>
    <property type="match status" value="1"/>
</dbReference>
<evidence type="ECO:0000313" key="24">
    <source>
        <dbReference type="Proteomes" id="UP000549394"/>
    </source>
</evidence>
<comment type="subunit">
    <text evidence="16">Interacts with DIO2. Interacts with SQLE.</text>
</comment>
<feature type="transmembrane region" description="Helical" evidence="21">
    <location>
        <begin position="723"/>
        <end position="756"/>
    </location>
</feature>
<evidence type="ECO:0000256" key="7">
    <source>
        <dbReference type="ARBA" id="ARBA00022723"/>
    </source>
</evidence>